<sequence>MAKGEPAVTRALEQIRVLELAGIGPGPHAAMLLADLGADVVRVQRPHAWPDQLPSHVLRRRTTVEADLKDPAQRDHALALADRADVLIEGFRPGVAERLGLGPEVLTARNPRLVYARMTGWGQSGPRAHTAGHDLNYISITGVLHAIGPAETPVPPLNLAGDFGGGSLFLVVGILAALVERERSGQGQVVDGAMVDGVSVLAQHVLEMKAQGAWAYGRAQNLLDGGAPFYRTYRCADDRFVAVAALERRFYALLLNGLELDPARLPDQYDRAGWPALAAEFERVFRTRTRGDWSRVFDGTDACVTPVLTFDEAVDEPHIAARGSLRSVQGHVGAGTAPRLSRSAPPPEGGEVPATVSDVAARWGTAAG</sequence>
<evidence type="ECO:0000313" key="2">
    <source>
        <dbReference type="EMBL" id="TCB95468.1"/>
    </source>
</evidence>
<dbReference type="OrthoDB" id="9797653at2"/>
<dbReference type="EMBL" id="SJJR01000014">
    <property type="protein sequence ID" value="TCB95468.1"/>
    <property type="molecule type" value="Genomic_DNA"/>
</dbReference>
<organism evidence="2 3">
    <name type="scientific">Micromonospora zingiberis</name>
    <dbReference type="NCBI Taxonomy" id="2053011"/>
    <lineage>
        <taxon>Bacteria</taxon>
        <taxon>Bacillati</taxon>
        <taxon>Actinomycetota</taxon>
        <taxon>Actinomycetes</taxon>
        <taxon>Micromonosporales</taxon>
        <taxon>Micromonosporaceae</taxon>
        <taxon>Micromonospora</taxon>
    </lineage>
</organism>
<accession>A0A4R0GJA3</accession>
<dbReference type="InterPro" id="IPR023606">
    <property type="entry name" value="CoA-Trfase_III_dom_1_sf"/>
</dbReference>
<reference evidence="2 3" key="1">
    <citation type="submission" date="2019-02" db="EMBL/GenBank/DDBJ databases">
        <title>Jishengella sp. nov., isolated from a root of Zingiber montanum.</title>
        <authorList>
            <person name="Kuncharoen N."/>
            <person name="Kudo T."/>
            <person name="Masahiro Y."/>
            <person name="Ohkuma M."/>
            <person name="Tanasupawat S."/>
        </authorList>
    </citation>
    <scope>NUCLEOTIDE SEQUENCE [LARGE SCALE GENOMIC DNA]</scope>
    <source>
        <strain evidence="2 3">PLAI 1-1</strain>
    </source>
</reference>
<protein>
    <submittedName>
        <fullName evidence="2">CoA transferase</fullName>
    </submittedName>
</protein>
<dbReference type="SUPFAM" id="SSF89796">
    <property type="entry name" value="CoA-transferase family III (CaiB/BaiF)"/>
    <property type="match status" value="1"/>
</dbReference>
<gene>
    <name evidence="2" type="ORF">E0H26_19990</name>
</gene>
<dbReference type="PANTHER" id="PTHR48228:SF5">
    <property type="entry name" value="ALPHA-METHYLACYL-COA RACEMASE"/>
    <property type="match status" value="1"/>
</dbReference>
<name>A0A4R0GJA3_9ACTN</name>
<proteinExistence type="predicted"/>
<dbReference type="PANTHER" id="PTHR48228">
    <property type="entry name" value="SUCCINYL-COA--D-CITRAMALATE COA-TRANSFERASE"/>
    <property type="match status" value="1"/>
</dbReference>
<dbReference type="Proteomes" id="UP000292274">
    <property type="component" value="Unassembled WGS sequence"/>
</dbReference>
<dbReference type="InterPro" id="IPR003673">
    <property type="entry name" value="CoA-Trfase_fam_III"/>
</dbReference>
<feature type="region of interest" description="Disordered" evidence="1">
    <location>
        <begin position="331"/>
        <end position="357"/>
    </location>
</feature>
<dbReference type="AlphaFoldDB" id="A0A4R0GJA3"/>
<dbReference type="InterPro" id="IPR050509">
    <property type="entry name" value="CoA-transferase_III"/>
</dbReference>
<dbReference type="InterPro" id="IPR044855">
    <property type="entry name" value="CoA-Trfase_III_dom3_sf"/>
</dbReference>
<evidence type="ECO:0000313" key="3">
    <source>
        <dbReference type="Proteomes" id="UP000292274"/>
    </source>
</evidence>
<dbReference type="Gene3D" id="3.40.50.10540">
    <property type="entry name" value="Crotonobetainyl-coa:carnitine coa-transferase, domain 1"/>
    <property type="match status" value="1"/>
</dbReference>
<keyword evidence="2" id="KW-0808">Transferase</keyword>
<dbReference type="Pfam" id="PF02515">
    <property type="entry name" value="CoA_transf_3"/>
    <property type="match status" value="1"/>
</dbReference>
<keyword evidence="3" id="KW-1185">Reference proteome</keyword>
<dbReference type="Gene3D" id="3.30.1540.10">
    <property type="entry name" value="formyl-coa transferase, domain 3"/>
    <property type="match status" value="1"/>
</dbReference>
<comment type="caution">
    <text evidence="2">The sequence shown here is derived from an EMBL/GenBank/DDBJ whole genome shotgun (WGS) entry which is preliminary data.</text>
</comment>
<evidence type="ECO:0000256" key="1">
    <source>
        <dbReference type="SAM" id="MobiDB-lite"/>
    </source>
</evidence>
<dbReference type="GO" id="GO:0016740">
    <property type="term" value="F:transferase activity"/>
    <property type="evidence" value="ECO:0007669"/>
    <property type="project" value="UniProtKB-KW"/>
</dbReference>